<dbReference type="EMBL" id="FNFH01000001">
    <property type="protein sequence ID" value="SDJ54480.1"/>
    <property type="molecule type" value="Genomic_DNA"/>
</dbReference>
<organism evidence="2 3">
    <name type="scientific">Microbulbifer yueqingensis</name>
    <dbReference type="NCBI Taxonomy" id="658219"/>
    <lineage>
        <taxon>Bacteria</taxon>
        <taxon>Pseudomonadati</taxon>
        <taxon>Pseudomonadota</taxon>
        <taxon>Gammaproteobacteria</taxon>
        <taxon>Cellvibrionales</taxon>
        <taxon>Microbulbiferaceae</taxon>
        <taxon>Microbulbifer</taxon>
    </lineage>
</organism>
<evidence type="ECO:0000256" key="1">
    <source>
        <dbReference type="SAM" id="SignalP"/>
    </source>
</evidence>
<feature type="chain" id="PRO_5011753057" description="Outer membrane protein beta-barrel domain-containing protein" evidence="1">
    <location>
        <begin position="18"/>
        <end position="163"/>
    </location>
</feature>
<dbReference type="AlphaFoldDB" id="A0A1G8UNB8"/>
<keyword evidence="1" id="KW-0732">Signal</keyword>
<feature type="signal peptide" evidence="1">
    <location>
        <begin position="1"/>
        <end position="17"/>
    </location>
</feature>
<protein>
    <recommendedName>
        <fullName evidence="4">Outer membrane protein beta-barrel domain-containing protein</fullName>
    </recommendedName>
</protein>
<sequence length="163" mass="17586">MKIIAAVCALLPSLAMAATDSQFGLGLGTQYGGLAGFKYSVDLGSSKLYAGAGLAGQGTSSMGREYGFSLGWEAALTDRHALGLVVRTKRPQDNEVALSPAPYGRYKVRYESFIGPSYTYYFRGSDQEGFLTGFTAGKSYLSSNRDQEFKSGLDYGFHLGYQF</sequence>
<dbReference type="RefSeq" id="WP_091506536.1">
    <property type="nucleotide sequence ID" value="NZ_FNFH01000001.1"/>
</dbReference>
<evidence type="ECO:0000313" key="2">
    <source>
        <dbReference type="EMBL" id="SDJ54480.1"/>
    </source>
</evidence>
<reference evidence="3" key="1">
    <citation type="submission" date="2016-10" db="EMBL/GenBank/DDBJ databases">
        <authorList>
            <person name="Varghese N."/>
            <person name="Submissions S."/>
        </authorList>
    </citation>
    <scope>NUCLEOTIDE SEQUENCE [LARGE SCALE GENOMIC DNA]</scope>
    <source>
        <strain evidence="3">CGMCC 1.10658</strain>
    </source>
</reference>
<gene>
    <name evidence="2" type="ORF">SAMN05216212_0175</name>
</gene>
<evidence type="ECO:0000313" key="3">
    <source>
        <dbReference type="Proteomes" id="UP000199305"/>
    </source>
</evidence>
<keyword evidence="3" id="KW-1185">Reference proteome</keyword>
<dbReference type="Proteomes" id="UP000199305">
    <property type="component" value="Unassembled WGS sequence"/>
</dbReference>
<accession>A0A1G8UNB8</accession>
<dbReference type="OrthoDB" id="5731707at2"/>
<name>A0A1G8UNB8_9GAMM</name>
<proteinExistence type="predicted"/>
<evidence type="ECO:0008006" key="4">
    <source>
        <dbReference type="Google" id="ProtNLM"/>
    </source>
</evidence>